<evidence type="ECO:0000313" key="1">
    <source>
        <dbReference type="EMBL" id="GCC30373.1"/>
    </source>
</evidence>
<dbReference type="EMBL" id="BEZZ01000299">
    <property type="protein sequence ID" value="GCC30373.1"/>
    <property type="molecule type" value="Genomic_DNA"/>
</dbReference>
<proteinExistence type="predicted"/>
<gene>
    <name evidence="1" type="ORF">chiPu_0008821</name>
</gene>
<dbReference type="Proteomes" id="UP000287033">
    <property type="component" value="Unassembled WGS sequence"/>
</dbReference>
<protein>
    <submittedName>
        <fullName evidence="1">Uncharacterized protein</fullName>
    </submittedName>
</protein>
<dbReference type="Gene3D" id="1.20.5.340">
    <property type="match status" value="1"/>
</dbReference>
<sequence>MPFCKRIVRPVQLCRLSGEDRRLSALENLIDVSSFTLGSVLRQLSALAREAVSVLEEIELEIGSISHRALLLEVRIIGLHRYVSALALRPAVPCEYQRATSVQFLQSNEGWGRDLLEKSFVKLLFVDLRRRKIHVSMLSAMLLCPILERFVVISHYRTDT</sequence>
<dbReference type="STRING" id="137246.A0A401SJ52"/>
<evidence type="ECO:0000313" key="2">
    <source>
        <dbReference type="Proteomes" id="UP000287033"/>
    </source>
</evidence>
<comment type="caution">
    <text evidence="1">The sequence shown here is derived from an EMBL/GenBank/DDBJ whole genome shotgun (WGS) entry which is preliminary data.</text>
</comment>
<dbReference type="AlphaFoldDB" id="A0A401SJ52"/>
<keyword evidence="2" id="KW-1185">Reference proteome</keyword>
<reference evidence="1 2" key="1">
    <citation type="journal article" date="2018" name="Nat. Ecol. Evol.">
        <title>Shark genomes provide insights into elasmobranch evolution and the origin of vertebrates.</title>
        <authorList>
            <person name="Hara Y"/>
            <person name="Yamaguchi K"/>
            <person name="Onimaru K"/>
            <person name="Kadota M"/>
            <person name="Koyanagi M"/>
            <person name="Keeley SD"/>
            <person name="Tatsumi K"/>
            <person name="Tanaka K"/>
            <person name="Motone F"/>
            <person name="Kageyama Y"/>
            <person name="Nozu R"/>
            <person name="Adachi N"/>
            <person name="Nishimura O"/>
            <person name="Nakagawa R"/>
            <person name="Tanegashima C"/>
            <person name="Kiyatake I"/>
            <person name="Matsumoto R"/>
            <person name="Murakumo K"/>
            <person name="Nishida K"/>
            <person name="Terakita A"/>
            <person name="Kuratani S"/>
            <person name="Sato K"/>
            <person name="Hyodo S Kuraku.S."/>
        </authorList>
    </citation>
    <scope>NUCLEOTIDE SEQUENCE [LARGE SCALE GENOMIC DNA]</scope>
</reference>
<name>A0A401SJ52_CHIPU</name>
<accession>A0A401SJ52</accession>
<organism evidence="1 2">
    <name type="scientific">Chiloscyllium punctatum</name>
    <name type="common">Brownbanded bambooshark</name>
    <name type="synonym">Hemiscyllium punctatum</name>
    <dbReference type="NCBI Taxonomy" id="137246"/>
    <lineage>
        <taxon>Eukaryota</taxon>
        <taxon>Metazoa</taxon>
        <taxon>Chordata</taxon>
        <taxon>Craniata</taxon>
        <taxon>Vertebrata</taxon>
        <taxon>Chondrichthyes</taxon>
        <taxon>Elasmobranchii</taxon>
        <taxon>Galeomorphii</taxon>
        <taxon>Galeoidea</taxon>
        <taxon>Orectolobiformes</taxon>
        <taxon>Hemiscylliidae</taxon>
        <taxon>Chiloscyllium</taxon>
    </lineage>
</organism>
<dbReference type="OrthoDB" id="9906533at2759"/>